<dbReference type="Proteomes" id="UP000662957">
    <property type="component" value="Chromosome"/>
</dbReference>
<dbReference type="EMBL" id="CP070968">
    <property type="protein sequence ID" value="QSF54849.1"/>
    <property type="molecule type" value="Genomic_DNA"/>
</dbReference>
<name>A0ABX7LSY3_9CAUL</name>
<accession>A0ABX7LSY3</accession>
<organism evidence="1 2">
    <name type="scientific">Brevundimonas fontaquae</name>
    <dbReference type="NCBI Taxonomy" id="2813778"/>
    <lineage>
        <taxon>Bacteria</taxon>
        <taxon>Pseudomonadati</taxon>
        <taxon>Pseudomonadota</taxon>
        <taxon>Alphaproteobacteria</taxon>
        <taxon>Caulobacterales</taxon>
        <taxon>Caulobacteraceae</taxon>
        <taxon>Brevundimonas</taxon>
    </lineage>
</organism>
<evidence type="ECO:0000313" key="2">
    <source>
        <dbReference type="Proteomes" id="UP000662957"/>
    </source>
</evidence>
<reference evidence="1 2" key="1">
    <citation type="submission" date="2021-02" db="EMBL/GenBank/DDBJ databases">
        <title>Brevundimonas sp. CS1 genome sequence.</title>
        <authorList>
            <person name="Lee K."/>
            <person name="Choi Y.-J."/>
            <person name="Son H.-R."/>
        </authorList>
    </citation>
    <scope>NUCLEOTIDE SEQUENCE [LARGE SCALE GENOMIC DNA]</scope>
    <source>
        <strain evidence="1 2">CS1</strain>
    </source>
</reference>
<protein>
    <recommendedName>
        <fullName evidence="3">DUF3800 domain-containing protein</fullName>
    </recommendedName>
</protein>
<gene>
    <name evidence="1" type="ORF">JX001_03270</name>
</gene>
<proteinExistence type="predicted"/>
<evidence type="ECO:0000313" key="1">
    <source>
        <dbReference type="EMBL" id="QSF54849.1"/>
    </source>
</evidence>
<dbReference type="RefSeq" id="WP_205682282.1">
    <property type="nucleotide sequence ID" value="NZ_CP070968.1"/>
</dbReference>
<evidence type="ECO:0008006" key="3">
    <source>
        <dbReference type="Google" id="ProtNLM"/>
    </source>
</evidence>
<keyword evidence="2" id="KW-1185">Reference proteome</keyword>
<sequence length="306" mass="33913">MTGEERVFNVLVYFDDGLARDYGIRHHRCSGDDAAKRTLLAASVDADHPLAKRFPLGRSFTPGEWLALQRLGMDTGLFEAGFAFYRAGPTPLYCLTSIVDGIVRADFHGELAPFQGHQVGQGLPGTMTDWLQAYTEGDTIRIDKLINDDYFVAIRLLFNARHIASASKLLMSCIDTLAFIEYGDADRNFIRWLDAYVDLDPVGVTAPELWEFRNSIVHMTNLSSRAVLAGRVSPLAPYIGSDDLIRTAPPSELKPFNLHGLILAIAGGIKRWGESYNVDRAKFAKFVESYDTVVSDSRIATFGLAE</sequence>